<evidence type="ECO:0000313" key="2">
    <source>
        <dbReference type="Proteomes" id="UP000240883"/>
    </source>
</evidence>
<accession>A0A2T2NKQ3</accession>
<protein>
    <submittedName>
        <fullName evidence="1">Uncharacterized protein</fullName>
    </submittedName>
</protein>
<dbReference type="Proteomes" id="UP000240883">
    <property type="component" value="Unassembled WGS sequence"/>
</dbReference>
<proteinExistence type="predicted"/>
<sequence>MRWACRELYQGIVWQPTHASERHSTSDPRQPVGPFCAKPSGRCMMFRRIGRGDVRRRLCKCIDRQSPTAEAGWHWLALVGTGWHWLAASPHADCQISDVSHDVCE</sequence>
<dbReference type="AlphaFoldDB" id="A0A2T2NKQ3"/>
<keyword evidence="2" id="KW-1185">Reference proteome</keyword>
<name>A0A2T2NKQ3_CORCC</name>
<organism evidence="1 2">
    <name type="scientific">Corynespora cassiicola Philippines</name>
    <dbReference type="NCBI Taxonomy" id="1448308"/>
    <lineage>
        <taxon>Eukaryota</taxon>
        <taxon>Fungi</taxon>
        <taxon>Dikarya</taxon>
        <taxon>Ascomycota</taxon>
        <taxon>Pezizomycotina</taxon>
        <taxon>Dothideomycetes</taxon>
        <taxon>Pleosporomycetidae</taxon>
        <taxon>Pleosporales</taxon>
        <taxon>Corynesporascaceae</taxon>
        <taxon>Corynespora</taxon>
    </lineage>
</organism>
<dbReference type="EMBL" id="KZ678136">
    <property type="protein sequence ID" value="PSN66013.1"/>
    <property type="molecule type" value="Genomic_DNA"/>
</dbReference>
<reference evidence="1 2" key="1">
    <citation type="journal article" date="2018" name="Front. Microbiol.">
        <title>Genome-Wide Analysis of Corynespora cassiicola Leaf Fall Disease Putative Effectors.</title>
        <authorList>
            <person name="Lopez D."/>
            <person name="Ribeiro S."/>
            <person name="Label P."/>
            <person name="Fumanal B."/>
            <person name="Venisse J.S."/>
            <person name="Kohler A."/>
            <person name="de Oliveira R.R."/>
            <person name="Labutti K."/>
            <person name="Lipzen A."/>
            <person name="Lail K."/>
            <person name="Bauer D."/>
            <person name="Ohm R.A."/>
            <person name="Barry K.W."/>
            <person name="Spatafora J."/>
            <person name="Grigoriev I.V."/>
            <person name="Martin F.M."/>
            <person name="Pujade-Renaud V."/>
        </authorList>
    </citation>
    <scope>NUCLEOTIDE SEQUENCE [LARGE SCALE GENOMIC DNA]</scope>
    <source>
        <strain evidence="1 2">Philippines</strain>
    </source>
</reference>
<evidence type="ECO:0000313" key="1">
    <source>
        <dbReference type="EMBL" id="PSN66013.1"/>
    </source>
</evidence>
<gene>
    <name evidence="1" type="ORF">BS50DRAFT_574490</name>
</gene>